<dbReference type="PANTHER" id="PTHR14068">
    <property type="entry name" value="EUKARYOTIC TRANSLATION INITIATION FACTOR 3 EIF3 -RELATED"/>
    <property type="match status" value="1"/>
</dbReference>
<dbReference type="GO" id="GO:0003743">
    <property type="term" value="F:translation initiation factor activity"/>
    <property type="evidence" value="ECO:0007669"/>
    <property type="project" value="UniProtKB-KW"/>
</dbReference>
<dbReference type="GO" id="GO:0031369">
    <property type="term" value="F:translation initiation factor binding"/>
    <property type="evidence" value="ECO:0007669"/>
    <property type="project" value="InterPro"/>
</dbReference>
<evidence type="ECO:0000256" key="1">
    <source>
        <dbReference type="ARBA" id="ARBA00004496"/>
    </source>
</evidence>
<dbReference type="InterPro" id="IPR035979">
    <property type="entry name" value="RBD_domain_sf"/>
</dbReference>
<accession>A0A4W5LSU7</accession>
<reference evidence="9" key="1">
    <citation type="submission" date="2018-06" db="EMBL/GenBank/DDBJ databases">
        <title>Genome assembly of Danube salmon.</title>
        <authorList>
            <person name="Macqueen D.J."/>
            <person name="Gundappa M.K."/>
        </authorList>
    </citation>
    <scope>NUCLEOTIDE SEQUENCE [LARGE SCALE GENOMIC DNA]</scope>
</reference>
<dbReference type="Gene3D" id="3.30.70.330">
    <property type="match status" value="1"/>
</dbReference>
<dbReference type="InterPro" id="IPR034363">
    <property type="entry name" value="eIF3B_RRM"/>
</dbReference>
<name>A0A4W5LSU7_9TELE</name>
<organism evidence="8 9">
    <name type="scientific">Hucho hucho</name>
    <name type="common">huchen</name>
    <dbReference type="NCBI Taxonomy" id="62062"/>
    <lineage>
        <taxon>Eukaryota</taxon>
        <taxon>Metazoa</taxon>
        <taxon>Chordata</taxon>
        <taxon>Craniata</taxon>
        <taxon>Vertebrata</taxon>
        <taxon>Euteleostomi</taxon>
        <taxon>Actinopterygii</taxon>
        <taxon>Neopterygii</taxon>
        <taxon>Teleostei</taxon>
        <taxon>Protacanthopterygii</taxon>
        <taxon>Salmoniformes</taxon>
        <taxon>Salmonidae</taxon>
        <taxon>Salmoninae</taxon>
        <taxon>Hucho</taxon>
    </lineage>
</organism>
<dbReference type="GeneTree" id="ENSGT00550000074913"/>
<dbReference type="Ensembl" id="ENSHHUT00000029269.1">
    <property type="protein sequence ID" value="ENSHHUP00000028140.1"/>
    <property type="gene ID" value="ENSHHUG00000017893.1"/>
</dbReference>
<keyword evidence="4 6" id="KW-0694">RNA-binding</keyword>
<evidence type="ECO:0000256" key="2">
    <source>
        <dbReference type="ARBA" id="ARBA00022490"/>
    </source>
</evidence>
<dbReference type="GO" id="GO:0005852">
    <property type="term" value="C:eukaryotic translation initiation factor 3 complex"/>
    <property type="evidence" value="ECO:0007669"/>
    <property type="project" value="InterPro"/>
</dbReference>
<keyword evidence="3" id="KW-0396">Initiation factor</keyword>
<dbReference type="FunFam" id="3.30.70.330:FF:000164">
    <property type="entry name" value="Eukaryotic translation initiation factor 3 subunit B"/>
    <property type="match status" value="1"/>
</dbReference>
<dbReference type="SUPFAM" id="SSF54928">
    <property type="entry name" value="RNA-binding domain, RBD"/>
    <property type="match status" value="1"/>
</dbReference>
<dbReference type="InterPro" id="IPR000504">
    <property type="entry name" value="RRM_dom"/>
</dbReference>
<evidence type="ECO:0000256" key="6">
    <source>
        <dbReference type="PROSITE-ProRule" id="PRU00176"/>
    </source>
</evidence>
<keyword evidence="9" id="KW-1185">Reference proteome</keyword>
<reference evidence="8" key="3">
    <citation type="submission" date="2025-09" db="UniProtKB">
        <authorList>
            <consortium name="Ensembl"/>
        </authorList>
    </citation>
    <scope>IDENTIFICATION</scope>
</reference>
<proteinExistence type="predicted"/>
<keyword evidence="5" id="KW-0648">Protein biosynthesis</keyword>
<feature type="domain" description="RRM" evidence="7">
    <location>
        <begin position="37"/>
        <end position="123"/>
    </location>
</feature>
<evidence type="ECO:0000313" key="8">
    <source>
        <dbReference type="Ensembl" id="ENSHHUP00000028140.1"/>
    </source>
</evidence>
<dbReference type="CDD" id="cd12278">
    <property type="entry name" value="RRM_eIF3B"/>
    <property type="match status" value="1"/>
</dbReference>
<dbReference type="GO" id="GO:0003723">
    <property type="term" value="F:RNA binding"/>
    <property type="evidence" value="ECO:0007669"/>
    <property type="project" value="UniProtKB-UniRule"/>
</dbReference>
<dbReference type="InterPro" id="IPR011400">
    <property type="entry name" value="EIF3B"/>
</dbReference>
<evidence type="ECO:0000259" key="7">
    <source>
        <dbReference type="PROSITE" id="PS50102"/>
    </source>
</evidence>
<evidence type="ECO:0000256" key="5">
    <source>
        <dbReference type="ARBA" id="ARBA00022917"/>
    </source>
</evidence>
<reference evidence="8" key="2">
    <citation type="submission" date="2025-08" db="UniProtKB">
        <authorList>
            <consortium name="Ensembl"/>
        </authorList>
    </citation>
    <scope>IDENTIFICATION</scope>
</reference>
<dbReference type="InterPro" id="IPR012677">
    <property type="entry name" value="Nucleotide-bd_a/b_plait_sf"/>
</dbReference>
<sequence>TPNNILFTLPPLIHPSPVELLGDLLREKPQEADGIDSVVVVDNVPQVGPERLEKLKNVIHKIFSKFGKITNEFYPTVDGPEGLTKGYIFLEYGAPTQALEAVKNADGYKLDKQHTFRVNVFTDFDK</sequence>
<dbReference type="Proteomes" id="UP000314982">
    <property type="component" value="Unassembled WGS sequence"/>
</dbReference>
<comment type="subcellular location">
    <subcellularLocation>
        <location evidence="1">Cytoplasm</location>
    </subcellularLocation>
</comment>
<keyword evidence="2" id="KW-0963">Cytoplasm</keyword>
<evidence type="ECO:0000256" key="3">
    <source>
        <dbReference type="ARBA" id="ARBA00022540"/>
    </source>
</evidence>
<evidence type="ECO:0000256" key="4">
    <source>
        <dbReference type="ARBA" id="ARBA00022884"/>
    </source>
</evidence>
<evidence type="ECO:0000313" key="9">
    <source>
        <dbReference type="Proteomes" id="UP000314982"/>
    </source>
</evidence>
<protein>
    <recommendedName>
        <fullName evidence="7">RRM domain-containing protein</fullName>
    </recommendedName>
</protein>
<dbReference type="STRING" id="62062.ENSHHUP00000028140"/>
<dbReference type="Pfam" id="PF00076">
    <property type="entry name" value="RRM_1"/>
    <property type="match status" value="1"/>
</dbReference>
<dbReference type="AlphaFoldDB" id="A0A4W5LSU7"/>
<dbReference type="PANTHER" id="PTHR14068:SF0">
    <property type="entry name" value="EUKARYOTIC TRANSLATION INITIATION FACTOR 3 SUBUNIT B"/>
    <property type="match status" value="1"/>
</dbReference>
<dbReference type="PROSITE" id="PS50102">
    <property type="entry name" value="RRM"/>
    <property type="match status" value="1"/>
</dbReference>